<dbReference type="GO" id="GO:0008168">
    <property type="term" value="F:methyltransferase activity"/>
    <property type="evidence" value="ECO:0007669"/>
    <property type="project" value="UniProtKB-KW"/>
</dbReference>
<evidence type="ECO:0000256" key="1">
    <source>
        <dbReference type="ARBA" id="ARBA00001917"/>
    </source>
</evidence>
<keyword evidence="8" id="KW-0411">Iron-sulfur</keyword>
<evidence type="ECO:0000256" key="7">
    <source>
        <dbReference type="ARBA" id="ARBA00023004"/>
    </source>
</evidence>
<dbReference type="SUPFAM" id="SSF63380">
    <property type="entry name" value="Riboflavin synthase domain-like"/>
    <property type="match status" value="1"/>
</dbReference>
<keyword evidence="3" id="KW-0288">FMN</keyword>
<keyword evidence="6" id="KW-0560">Oxidoreductase</keyword>
<dbReference type="PROSITE" id="PS51085">
    <property type="entry name" value="2FE2S_FER_2"/>
    <property type="match status" value="1"/>
</dbReference>
<keyword evidence="11" id="KW-0808">Transferase</keyword>
<dbReference type="PROSITE" id="PS00197">
    <property type="entry name" value="2FE2S_FER_1"/>
    <property type="match status" value="1"/>
</dbReference>
<keyword evidence="2" id="KW-0285">Flavoprotein</keyword>
<comment type="cofactor">
    <cofactor evidence="1">
        <name>FMN</name>
        <dbReference type="ChEBI" id="CHEBI:58210"/>
    </cofactor>
</comment>
<dbReference type="Proteomes" id="UP000062912">
    <property type="component" value="Unassembled WGS sequence"/>
</dbReference>
<dbReference type="Pfam" id="PF00111">
    <property type="entry name" value="Fer2"/>
    <property type="match status" value="1"/>
</dbReference>
<gene>
    <name evidence="11" type="ORF">WT56_18590</name>
</gene>
<feature type="domain" description="FAD-binding FR-type" evidence="10">
    <location>
        <begin position="3"/>
        <end position="105"/>
    </location>
</feature>
<dbReference type="Pfam" id="PF22290">
    <property type="entry name" value="DmmA-like_N"/>
    <property type="match status" value="1"/>
</dbReference>
<reference evidence="11 12" key="1">
    <citation type="submission" date="2015-11" db="EMBL/GenBank/DDBJ databases">
        <title>Expanding the genomic diversity of Burkholderia species for the development of highly accurate diagnostics.</title>
        <authorList>
            <person name="Sahl J."/>
            <person name="Keim P."/>
            <person name="Wagner D."/>
        </authorList>
    </citation>
    <scope>NUCLEOTIDE SEQUENCE [LARGE SCALE GENOMIC DNA]</scope>
    <source>
        <strain evidence="11 12">MSMB368WGS</strain>
    </source>
</reference>
<dbReference type="InterPro" id="IPR006058">
    <property type="entry name" value="2Fe2S_fd_BS"/>
</dbReference>
<evidence type="ECO:0000313" key="11">
    <source>
        <dbReference type="EMBL" id="KWF28885.1"/>
    </source>
</evidence>
<dbReference type="AlphaFoldDB" id="A0A132EGX6"/>
<evidence type="ECO:0000313" key="12">
    <source>
        <dbReference type="Proteomes" id="UP000062912"/>
    </source>
</evidence>
<accession>A0A132EGX6</accession>
<dbReference type="GO" id="GO:0051537">
    <property type="term" value="F:2 iron, 2 sulfur cluster binding"/>
    <property type="evidence" value="ECO:0007669"/>
    <property type="project" value="UniProtKB-KW"/>
</dbReference>
<dbReference type="InterPro" id="IPR012675">
    <property type="entry name" value="Beta-grasp_dom_sf"/>
</dbReference>
<dbReference type="GO" id="GO:0016491">
    <property type="term" value="F:oxidoreductase activity"/>
    <property type="evidence" value="ECO:0007669"/>
    <property type="project" value="UniProtKB-KW"/>
</dbReference>
<dbReference type="GO" id="GO:0046872">
    <property type="term" value="F:metal ion binding"/>
    <property type="evidence" value="ECO:0007669"/>
    <property type="project" value="UniProtKB-KW"/>
</dbReference>
<dbReference type="PANTHER" id="PTHR47354">
    <property type="entry name" value="NADH OXIDOREDUCTASE HCR"/>
    <property type="match status" value="1"/>
</dbReference>
<evidence type="ECO:0000256" key="8">
    <source>
        <dbReference type="ARBA" id="ARBA00023014"/>
    </source>
</evidence>
<dbReference type="CDD" id="cd06185">
    <property type="entry name" value="PDR_like"/>
    <property type="match status" value="1"/>
</dbReference>
<dbReference type="Gene3D" id="3.10.20.30">
    <property type="match status" value="1"/>
</dbReference>
<dbReference type="SUPFAM" id="SSF54292">
    <property type="entry name" value="2Fe-2S ferredoxin-like"/>
    <property type="match status" value="1"/>
</dbReference>
<dbReference type="InterPro" id="IPR036010">
    <property type="entry name" value="2Fe-2S_ferredoxin-like_sf"/>
</dbReference>
<proteinExistence type="predicted"/>
<protein>
    <submittedName>
        <fullName evidence="11">Vanillate O-demethylase oxidoreductase</fullName>
    </submittedName>
</protein>
<feature type="domain" description="2Fe-2S ferredoxin-type" evidence="9">
    <location>
        <begin position="236"/>
        <end position="321"/>
    </location>
</feature>
<dbReference type="SUPFAM" id="SSF52343">
    <property type="entry name" value="Ferredoxin reductase-like, C-terminal NADP-linked domain"/>
    <property type="match status" value="1"/>
</dbReference>
<dbReference type="InterPro" id="IPR054582">
    <property type="entry name" value="DmmA-like_N"/>
</dbReference>
<dbReference type="RefSeq" id="WP_060242793.1">
    <property type="nucleotide sequence ID" value="NZ_LPJR01000033.1"/>
</dbReference>
<dbReference type="PRINTS" id="PR00409">
    <property type="entry name" value="PHDIOXRDTASE"/>
</dbReference>
<evidence type="ECO:0000259" key="10">
    <source>
        <dbReference type="PROSITE" id="PS51384"/>
    </source>
</evidence>
<dbReference type="OrthoDB" id="544091at2"/>
<dbReference type="InterPro" id="IPR050415">
    <property type="entry name" value="MRET"/>
</dbReference>
<evidence type="ECO:0000256" key="2">
    <source>
        <dbReference type="ARBA" id="ARBA00022630"/>
    </source>
</evidence>
<dbReference type="PANTHER" id="PTHR47354:SF1">
    <property type="entry name" value="CARNITINE MONOOXYGENASE REDUCTASE SUBUNIT"/>
    <property type="match status" value="1"/>
</dbReference>
<keyword evidence="5" id="KW-0479">Metal-binding</keyword>
<organism evidence="11 12">
    <name type="scientific">Burkholderia pseudomultivorans</name>
    <dbReference type="NCBI Taxonomy" id="1207504"/>
    <lineage>
        <taxon>Bacteria</taxon>
        <taxon>Pseudomonadati</taxon>
        <taxon>Pseudomonadota</taxon>
        <taxon>Betaproteobacteria</taxon>
        <taxon>Burkholderiales</taxon>
        <taxon>Burkholderiaceae</taxon>
        <taxon>Burkholderia</taxon>
        <taxon>Burkholderia cepacia complex</taxon>
    </lineage>
</organism>
<dbReference type="InterPro" id="IPR017927">
    <property type="entry name" value="FAD-bd_FR_type"/>
</dbReference>
<evidence type="ECO:0000256" key="6">
    <source>
        <dbReference type="ARBA" id="ARBA00023002"/>
    </source>
</evidence>
<sequence>MSDASLTVKVARKWQEARDICGFEFVSDDGSPLPGFTAGAHIDVHLPGGLVRQYSLCNHPAQADRYQIAVLRDAEGRGGSRAIHDAVRQGDTVRISAPRNHFPLAAGAAHHLLLAGGIGVTPILSMAERLSSSGEPFAMHYCARSTERMAFVERIAASAFRDRVRLHVDDGEPAQRFDLAAVLAAAPEGTHLYVCGPRGFMDAVLNEARARNWAEARLHYEFFGGAVETSAADRPFQVRIASSGRVIDVPAECTVVAALAANGVDVLTSCEQGVCGTCLTRVLDGEPEHRDSYLTDDEKAAGDQFLPCCSRSRSAVLVLDL</sequence>
<evidence type="ECO:0000256" key="5">
    <source>
        <dbReference type="ARBA" id="ARBA00022723"/>
    </source>
</evidence>
<evidence type="ECO:0000256" key="4">
    <source>
        <dbReference type="ARBA" id="ARBA00022714"/>
    </source>
</evidence>
<dbReference type="Gene3D" id="3.40.50.80">
    <property type="entry name" value="Nucleotide-binding domain of ferredoxin-NADP reductase (FNR) module"/>
    <property type="match status" value="1"/>
</dbReference>
<dbReference type="EMBL" id="LPJR01000033">
    <property type="protein sequence ID" value="KWF28885.1"/>
    <property type="molecule type" value="Genomic_DNA"/>
</dbReference>
<evidence type="ECO:0000259" key="9">
    <source>
        <dbReference type="PROSITE" id="PS51085"/>
    </source>
</evidence>
<keyword evidence="4" id="KW-0001">2Fe-2S</keyword>
<dbReference type="InterPro" id="IPR001041">
    <property type="entry name" value="2Fe-2S_ferredoxin-type"/>
</dbReference>
<dbReference type="CDD" id="cd00207">
    <property type="entry name" value="fer2"/>
    <property type="match status" value="1"/>
</dbReference>
<dbReference type="InterPro" id="IPR039261">
    <property type="entry name" value="FNR_nucleotide-bd"/>
</dbReference>
<keyword evidence="11" id="KW-0489">Methyltransferase</keyword>
<dbReference type="PROSITE" id="PS51384">
    <property type="entry name" value="FAD_FR"/>
    <property type="match status" value="1"/>
</dbReference>
<evidence type="ECO:0000256" key="3">
    <source>
        <dbReference type="ARBA" id="ARBA00022643"/>
    </source>
</evidence>
<dbReference type="InterPro" id="IPR017938">
    <property type="entry name" value="Riboflavin_synthase-like_b-brl"/>
</dbReference>
<dbReference type="GO" id="GO:0032259">
    <property type="term" value="P:methylation"/>
    <property type="evidence" value="ECO:0007669"/>
    <property type="project" value="UniProtKB-KW"/>
</dbReference>
<name>A0A132EGX6_9BURK</name>
<comment type="caution">
    <text evidence="11">The sequence shown here is derived from an EMBL/GenBank/DDBJ whole genome shotgun (WGS) entry which is preliminary data.</text>
</comment>
<dbReference type="Gene3D" id="2.40.30.10">
    <property type="entry name" value="Translation factors"/>
    <property type="match status" value="1"/>
</dbReference>
<keyword evidence="7" id="KW-0408">Iron</keyword>